<organism evidence="2 3">
    <name type="scientific">Antiquaquibacter soli</name>
    <dbReference type="NCBI Taxonomy" id="3064523"/>
    <lineage>
        <taxon>Bacteria</taxon>
        <taxon>Bacillati</taxon>
        <taxon>Actinomycetota</taxon>
        <taxon>Actinomycetes</taxon>
        <taxon>Micrococcales</taxon>
        <taxon>Microbacteriaceae</taxon>
        <taxon>Antiquaquibacter</taxon>
    </lineage>
</organism>
<dbReference type="RefSeq" id="WP_305002665.1">
    <property type="nucleotide sequence ID" value="NZ_JAUQUB010000001.1"/>
</dbReference>
<feature type="domain" description="Aminoglycoside phosphotransferase" evidence="1">
    <location>
        <begin position="133"/>
        <end position="340"/>
    </location>
</feature>
<dbReference type="InterPro" id="IPR011009">
    <property type="entry name" value="Kinase-like_dom_sf"/>
</dbReference>
<keyword evidence="3" id="KW-1185">Reference proteome</keyword>
<dbReference type="Gene3D" id="3.90.1200.10">
    <property type="match status" value="1"/>
</dbReference>
<evidence type="ECO:0000313" key="2">
    <source>
        <dbReference type="EMBL" id="MDO7882286.1"/>
    </source>
</evidence>
<dbReference type="InterPro" id="IPR002575">
    <property type="entry name" value="Aminoglycoside_PTrfase"/>
</dbReference>
<sequence length="392" mass="41449">MTTDPFPDRADAVRSLAAELGWTAIAVRLASLDARGDSFVTGHVVDVVDGDGSPRQHTVYLEGELDSPESGYPVESAAGERLTAWLYPADPALPALATAVTPETAAALVSPLGLEPEQLEMDVLSYRAGRRAVIRATTPSGTVFLKVVGPHRVEAIRERHAMWREHGIPVPAVRSWDSDGMLVLDPLVGSEIIGMLDRLPGDDGLVSAVCELSRRIAGVPSTEPARPSLAHRIDWYRGRLAQLAPEHESRTHSVCDIVALTLAAAPAAPAPVTIHGDLHLAQLFALRDDPLTVTGVLDIDTAGLGDPADDAGALVAHLLASADLTERTVGAPAARRARGLALSFVEAWDDNPDAALAIRARAIAATHLLGHGLSGSLEAHRCLELAESMLRD</sequence>
<accession>A0ABT9BMN0</accession>
<proteinExistence type="predicted"/>
<dbReference type="Pfam" id="PF01636">
    <property type="entry name" value="APH"/>
    <property type="match status" value="1"/>
</dbReference>
<name>A0ABT9BMN0_9MICO</name>
<dbReference type="SUPFAM" id="SSF56112">
    <property type="entry name" value="Protein kinase-like (PK-like)"/>
    <property type="match status" value="1"/>
</dbReference>
<evidence type="ECO:0000259" key="1">
    <source>
        <dbReference type="Pfam" id="PF01636"/>
    </source>
</evidence>
<protein>
    <submittedName>
        <fullName evidence="2">Phosphotransferase</fullName>
    </submittedName>
</protein>
<dbReference type="EMBL" id="JAUQUB010000001">
    <property type="protein sequence ID" value="MDO7882286.1"/>
    <property type="molecule type" value="Genomic_DNA"/>
</dbReference>
<gene>
    <name evidence="2" type="ORF">Q5716_08625</name>
</gene>
<evidence type="ECO:0000313" key="3">
    <source>
        <dbReference type="Proteomes" id="UP001241072"/>
    </source>
</evidence>
<reference evidence="2 3" key="1">
    <citation type="submission" date="2023-07" db="EMBL/GenBank/DDBJ databases">
        <title>Protaetiibacter sp. nov WY-16 isolated from soil.</title>
        <authorList>
            <person name="Liu B."/>
            <person name="Wan Y."/>
        </authorList>
    </citation>
    <scope>NUCLEOTIDE SEQUENCE [LARGE SCALE GENOMIC DNA]</scope>
    <source>
        <strain evidence="2 3">WY-16</strain>
    </source>
</reference>
<comment type="caution">
    <text evidence="2">The sequence shown here is derived from an EMBL/GenBank/DDBJ whole genome shotgun (WGS) entry which is preliminary data.</text>
</comment>
<dbReference type="Proteomes" id="UP001241072">
    <property type="component" value="Unassembled WGS sequence"/>
</dbReference>